<accession>A0AA41UUJ0</accession>
<dbReference type="PANTHER" id="PTHR35831:SF2">
    <property type="entry name" value="OS01G0642200 PROTEIN"/>
    <property type="match status" value="1"/>
</dbReference>
<gene>
    <name evidence="2" type="ORF">MKW94_004806</name>
</gene>
<protein>
    <submittedName>
        <fullName evidence="2">Uncharacterized protein</fullName>
    </submittedName>
</protein>
<proteinExistence type="predicted"/>
<dbReference type="EMBL" id="JAJJMA010018022">
    <property type="protein sequence ID" value="MCL7023060.1"/>
    <property type="molecule type" value="Genomic_DNA"/>
</dbReference>
<name>A0AA41UUJ0_PAPNU</name>
<keyword evidence="3" id="KW-1185">Reference proteome</keyword>
<evidence type="ECO:0000313" key="2">
    <source>
        <dbReference type="EMBL" id="MCL7023060.1"/>
    </source>
</evidence>
<dbReference type="AlphaFoldDB" id="A0AA41UUJ0"/>
<feature type="non-terminal residue" evidence="2">
    <location>
        <position position="53"/>
    </location>
</feature>
<sequence length="53" mass="5522">MASMKAERPVGSQQSGSLKKEPAKAAAGTNKAPSSSKSAPKKAETKPREPKKK</sequence>
<organism evidence="2 3">
    <name type="scientific">Papaver nudicaule</name>
    <name type="common">Iceland poppy</name>
    <dbReference type="NCBI Taxonomy" id="74823"/>
    <lineage>
        <taxon>Eukaryota</taxon>
        <taxon>Viridiplantae</taxon>
        <taxon>Streptophyta</taxon>
        <taxon>Embryophyta</taxon>
        <taxon>Tracheophyta</taxon>
        <taxon>Spermatophyta</taxon>
        <taxon>Magnoliopsida</taxon>
        <taxon>Ranunculales</taxon>
        <taxon>Papaveraceae</taxon>
        <taxon>Papaveroideae</taxon>
        <taxon>Papaver</taxon>
    </lineage>
</organism>
<dbReference type="Proteomes" id="UP001177140">
    <property type="component" value="Unassembled WGS sequence"/>
</dbReference>
<evidence type="ECO:0000313" key="3">
    <source>
        <dbReference type="Proteomes" id="UP001177140"/>
    </source>
</evidence>
<reference evidence="2" key="1">
    <citation type="submission" date="2022-03" db="EMBL/GenBank/DDBJ databases">
        <title>A functionally conserved STORR gene fusion in Papaver species that diverged 16.8 million years ago.</title>
        <authorList>
            <person name="Catania T."/>
        </authorList>
    </citation>
    <scope>NUCLEOTIDE SEQUENCE</scope>
    <source>
        <strain evidence="2">S-191538</strain>
    </source>
</reference>
<feature type="region of interest" description="Disordered" evidence="1">
    <location>
        <begin position="1"/>
        <end position="53"/>
    </location>
</feature>
<evidence type="ECO:0000256" key="1">
    <source>
        <dbReference type="SAM" id="MobiDB-lite"/>
    </source>
</evidence>
<comment type="caution">
    <text evidence="2">The sequence shown here is derived from an EMBL/GenBank/DDBJ whole genome shotgun (WGS) entry which is preliminary data.</text>
</comment>
<feature type="compositionally biased region" description="Basic and acidic residues" evidence="1">
    <location>
        <begin position="41"/>
        <end position="53"/>
    </location>
</feature>
<dbReference type="PANTHER" id="PTHR35831">
    <property type="entry name" value="OS01G0642200 PROTEIN"/>
    <property type="match status" value="1"/>
</dbReference>